<dbReference type="OrthoDB" id="885982at2"/>
<dbReference type="RefSeq" id="WP_059070965.1">
    <property type="nucleotide sequence ID" value="NZ_LNAL01000007.1"/>
</dbReference>
<accession>A0A9X0HK04</accession>
<dbReference type="Proteomes" id="UP000054223">
    <property type="component" value="Unassembled WGS sequence"/>
</dbReference>
<dbReference type="EMBL" id="LNAL01000007">
    <property type="protein sequence ID" value="KUG07340.1"/>
    <property type="molecule type" value="Genomic_DNA"/>
</dbReference>
<comment type="caution">
    <text evidence="1">The sequence shown here is derived from an EMBL/GenBank/DDBJ whole genome shotgun (WGS) entry which is preliminary data.</text>
</comment>
<sequence>MQNLDDKQARAYVQQWLNRHPDRVNGRRADPLALRQWQDAAVLRLREGIADDAEFILNRFATKSETHSMQ</sequence>
<gene>
    <name evidence="1" type="ORF">ASU33_13360</name>
</gene>
<evidence type="ECO:0000313" key="1">
    <source>
        <dbReference type="EMBL" id="KUG07340.1"/>
    </source>
</evidence>
<organism evidence="1 2">
    <name type="scientific">Solirubrum puertoriconensis</name>
    <dbReference type="NCBI Taxonomy" id="1751427"/>
    <lineage>
        <taxon>Bacteria</taxon>
        <taxon>Pseudomonadati</taxon>
        <taxon>Bacteroidota</taxon>
        <taxon>Cytophagia</taxon>
        <taxon>Cytophagales</taxon>
    </lineage>
</organism>
<name>A0A9X0HK04_SOLP1</name>
<evidence type="ECO:0000313" key="2">
    <source>
        <dbReference type="Proteomes" id="UP000054223"/>
    </source>
</evidence>
<proteinExistence type="predicted"/>
<reference evidence="1 2" key="1">
    <citation type="submission" date="2015-11" db="EMBL/GenBank/DDBJ databases">
        <title>Solirubrum puertoriconensis gen. nov. an environmental bacteria isolated in Puerto Rico.</title>
        <authorList>
            <person name="Cuebas-Irizarry M.F."/>
            <person name="Montalvo-Rodriguez R."/>
        </authorList>
    </citation>
    <scope>NUCLEOTIDE SEQUENCE [LARGE SCALE GENOMIC DNA]</scope>
    <source>
        <strain evidence="1 2">MC1A</strain>
    </source>
</reference>
<protein>
    <submittedName>
        <fullName evidence="1">Uncharacterized protein</fullName>
    </submittedName>
</protein>
<dbReference type="AlphaFoldDB" id="A0A9X0HK04"/>
<keyword evidence="2" id="KW-1185">Reference proteome</keyword>